<dbReference type="RefSeq" id="XP_058348076.1">
    <property type="nucleotide sequence ID" value="XM_058481438.1"/>
</dbReference>
<name>A0AAD8DH89_9FUNG</name>
<feature type="region of interest" description="Disordered" evidence="1">
    <location>
        <begin position="42"/>
        <end position="64"/>
    </location>
</feature>
<proteinExistence type="predicted"/>
<reference evidence="2 3" key="1">
    <citation type="submission" date="2023-03" db="EMBL/GenBank/DDBJ databases">
        <title>Genome sequence of Lichtheimia ornata CBS 291.66.</title>
        <authorList>
            <person name="Mohabir J.T."/>
            <person name="Shea T.P."/>
            <person name="Kurbessoian T."/>
            <person name="Berby B."/>
            <person name="Fontaine J."/>
            <person name="Livny J."/>
            <person name="Gnirke A."/>
            <person name="Stajich J.E."/>
            <person name="Cuomo C.A."/>
        </authorList>
    </citation>
    <scope>NUCLEOTIDE SEQUENCE [LARGE SCALE GENOMIC DNA]</scope>
    <source>
        <strain evidence="2">CBS 291.66</strain>
    </source>
</reference>
<dbReference type="GeneID" id="83208759"/>
<organism evidence="2 3">
    <name type="scientific">Lichtheimia ornata</name>
    <dbReference type="NCBI Taxonomy" id="688661"/>
    <lineage>
        <taxon>Eukaryota</taxon>
        <taxon>Fungi</taxon>
        <taxon>Fungi incertae sedis</taxon>
        <taxon>Mucoromycota</taxon>
        <taxon>Mucoromycotina</taxon>
        <taxon>Mucoromycetes</taxon>
        <taxon>Mucorales</taxon>
        <taxon>Lichtheimiaceae</taxon>
        <taxon>Lichtheimia</taxon>
    </lineage>
</organism>
<dbReference type="EMBL" id="JARTCD010000003">
    <property type="protein sequence ID" value="KAJ8663164.1"/>
    <property type="molecule type" value="Genomic_DNA"/>
</dbReference>
<feature type="region of interest" description="Disordered" evidence="1">
    <location>
        <begin position="1"/>
        <end position="22"/>
    </location>
</feature>
<keyword evidence="3" id="KW-1185">Reference proteome</keyword>
<feature type="region of interest" description="Disordered" evidence="1">
    <location>
        <begin position="137"/>
        <end position="173"/>
    </location>
</feature>
<protein>
    <submittedName>
        <fullName evidence="2">Uncharacterized protein</fullName>
    </submittedName>
</protein>
<feature type="compositionally biased region" description="Polar residues" evidence="1">
    <location>
        <begin position="1"/>
        <end position="19"/>
    </location>
</feature>
<comment type="caution">
    <text evidence="2">The sequence shown here is derived from an EMBL/GenBank/DDBJ whole genome shotgun (WGS) entry which is preliminary data.</text>
</comment>
<evidence type="ECO:0000313" key="3">
    <source>
        <dbReference type="Proteomes" id="UP001234581"/>
    </source>
</evidence>
<accession>A0AAD8DH89</accession>
<gene>
    <name evidence="2" type="ORF">O0I10_001341</name>
</gene>
<dbReference type="AlphaFoldDB" id="A0AAD8DH89"/>
<dbReference type="Proteomes" id="UP001234581">
    <property type="component" value="Unassembled WGS sequence"/>
</dbReference>
<sequence length="210" mass="23955">MATHSVQSTTTTTNDSSAWPSRYYGKTRHIDLEKIYHDIVAQSSQTPDKKTQRQVSFSNDAPIVHEYEPEYDEDDEDNNNHYDDDAPPQYFPTVFVANTPDYDRDTEASSVVYRKKKRASVRRLDLRPIQNPEYRKTTPTLVKDDDDSASVSSAEPITPEATTVPPMPERTCSSCSCPQPASLQKQQSRRITINRIRSTSWIPKSIQNIL</sequence>
<evidence type="ECO:0000313" key="2">
    <source>
        <dbReference type="EMBL" id="KAJ8663164.1"/>
    </source>
</evidence>
<evidence type="ECO:0000256" key="1">
    <source>
        <dbReference type="SAM" id="MobiDB-lite"/>
    </source>
</evidence>